<dbReference type="GO" id="GO:0003677">
    <property type="term" value="F:DNA binding"/>
    <property type="evidence" value="ECO:0007669"/>
    <property type="project" value="InterPro"/>
</dbReference>
<evidence type="ECO:0000259" key="3">
    <source>
        <dbReference type="Pfam" id="PF04082"/>
    </source>
</evidence>
<organism evidence="4 5">
    <name type="scientific">Talaromyces stipitatus (strain ATCC 10500 / CBS 375.48 / QM 6759 / NRRL 1006)</name>
    <name type="common">Penicillium stipitatum</name>
    <dbReference type="NCBI Taxonomy" id="441959"/>
    <lineage>
        <taxon>Eukaryota</taxon>
        <taxon>Fungi</taxon>
        <taxon>Dikarya</taxon>
        <taxon>Ascomycota</taxon>
        <taxon>Pezizomycotina</taxon>
        <taxon>Eurotiomycetes</taxon>
        <taxon>Eurotiomycetidae</taxon>
        <taxon>Eurotiales</taxon>
        <taxon>Trichocomaceae</taxon>
        <taxon>Talaromyces</taxon>
        <taxon>Talaromyces sect. Talaromyces</taxon>
    </lineage>
</organism>
<reference evidence="5" key="1">
    <citation type="journal article" date="2015" name="Genome Announc.">
        <title>Genome sequence of the AIDS-associated pathogen Penicillium marneffei (ATCC18224) and its near taxonomic relative Talaromyces stipitatus (ATCC10500).</title>
        <authorList>
            <person name="Nierman W.C."/>
            <person name="Fedorova-Abrams N.D."/>
            <person name="Andrianopoulos A."/>
        </authorList>
    </citation>
    <scope>NUCLEOTIDE SEQUENCE [LARGE SCALE GENOMIC DNA]</scope>
    <source>
        <strain evidence="5">ATCC 10500 / CBS 375.48 / QM 6759 / NRRL 1006</strain>
    </source>
</reference>
<evidence type="ECO:0000313" key="4">
    <source>
        <dbReference type="EMBL" id="EED13990.1"/>
    </source>
</evidence>
<accession>B8MN41</accession>
<evidence type="ECO:0000313" key="5">
    <source>
        <dbReference type="Proteomes" id="UP000001745"/>
    </source>
</evidence>
<feature type="region of interest" description="Disordered" evidence="2">
    <location>
        <begin position="77"/>
        <end position="104"/>
    </location>
</feature>
<dbReference type="InParanoid" id="B8MN41"/>
<dbReference type="PANTHER" id="PTHR47431:SF5">
    <property type="entry name" value="ZN(II)2CYS6 TRANSCRIPTION FACTOR (EUROFUNG)"/>
    <property type="match status" value="1"/>
</dbReference>
<dbReference type="OMA" id="KMCNRAG"/>
<gene>
    <name evidence="4" type="ORF">TSTA_102200</name>
</gene>
<dbReference type="eggNOG" id="ENOG502SKK7">
    <property type="taxonomic scope" value="Eukaryota"/>
</dbReference>
<feature type="region of interest" description="Disordered" evidence="2">
    <location>
        <begin position="502"/>
        <end position="522"/>
    </location>
</feature>
<dbReference type="GeneID" id="8099265"/>
<dbReference type="VEuPathDB" id="FungiDB:TSTA_102200"/>
<feature type="domain" description="Xylanolytic transcriptional activator regulatory" evidence="3">
    <location>
        <begin position="166"/>
        <end position="383"/>
    </location>
</feature>
<evidence type="ECO:0000256" key="2">
    <source>
        <dbReference type="SAM" id="MobiDB-lite"/>
    </source>
</evidence>
<proteinExistence type="predicted"/>
<dbReference type="STRING" id="441959.B8MN41"/>
<dbReference type="PANTHER" id="PTHR47431">
    <property type="entry name" value="ZN(II)2CYS6 TRANSCRIPTION FACTOR (EUROFUNG)-RELATED"/>
    <property type="match status" value="1"/>
</dbReference>
<dbReference type="HOGENOM" id="CLU_014802_0_0_1"/>
<sequence length="682" mass="75108">MDYTGRPTEPTVATLSSLHVCTETKTSVGLVTRVNPDGQRKLWEAKTEWCSKADDSAAGQVGLLGLCQRKGQKCEYTPSRRGGARTGSRFAQDGKHNNDNKQTQPFPIEQYIEPGAGLRSLEDICQDSDFIFDSIFQHEDAVISESQPFRLVPPLVRSYQSNGDILDAYYIYIHPYFPILPPPTSAPTDRPIAVSEDDQNLNEADYEPSSSLSLGILTILSLIPHPDDPNPCSEDAVVFRRKYAESLAQAALESVNIETEVPASSTSPAQVLSEGSDAYLCVPFHPHVPVELESIIALSILSVYEYAQRGNIKRMRQRAGQALMAAMDLSLHREPETEEPDEFTEARRRAWWMTCICNCQGSVVSVTEPTISMDDPRFTTQYPTIRADSNAWSFFIDAQRAIVSATVAVVELNKALKDGTGVQSKLERNLELDNEIKLLASKADTYLTPYPPAGLLDQGESVVAESLILIGRIKVNSARIKLHRYRAFFDVPIFHQKHCDLTPSPRHGEDPGSKKSPTCLCPTSTASSIPPAGSSLPNTSSPMSDVSSGVNDLLRLGNQLSTKICLKSALNISQCFERLPYPNTFGSFDAFLSPSPQTSAWKIILPRTMPSFACCAMQSSYSMLMVRRKVEIMHPKNTMANPMVDQLLSQLQEGLKSVLGALENYSIAFEALAGMRGTENVI</sequence>
<keyword evidence="5" id="KW-1185">Reference proteome</keyword>
<dbReference type="GO" id="GO:0008270">
    <property type="term" value="F:zinc ion binding"/>
    <property type="evidence" value="ECO:0007669"/>
    <property type="project" value="InterPro"/>
</dbReference>
<protein>
    <recommendedName>
        <fullName evidence="3">Xylanolytic transcriptional activator regulatory domain-containing protein</fullName>
    </recommendedName>
</protein>
<dbReference type="GO" id="GO:0006351">
    <property type="term" value="P:DNA-templated transcription"/>
    <property type="evidence" value="ECO:0007669"/>
    <property type="project" value="InterPro"/>
</dbReference>
<name>B8MN41_TALSN</name>
<dbReference type="PhylomeDB" id="B8MN41"/>
<evidence type="ECO:0000256" key="1">
    <source>
        <dbReference type="ARBA" id="ARBA00023242"/>
    </source>
</evidence>
<keyword evidence="1" id="KW-0539">Nucleus</keyword>
<dbReference type="CDD" id="cd12148">
    <property type="entry name" value="fungal_TF_MHR"/>
    <property type="match status" value="1"/>
</dbReference>
<dbReference type="AlphaFoldDB" id="B8MN41"/>
<dbReference type="OrthoDB" id="2123952at2759"/>
<dbReference type="Pfam" id="PF04082">
    <property type="entry name" value="Fungal_trans"/>
    <property type="match status" value="1"/>
</dbReference>
<dbReference type="InterPro" id="IPR007219">
    <property type="entry name" value="XnlR_reg_dom"/>
</dbReference>
<dbReference type="RefSeq" id="XP_002486228.1">
    <property type="nucleotide sequence ID" value="XM_002486183.1"/>
</dbReference>
<dbReference type="EMBL" id="EQ962658">
    <property type="protein sequence ID" value="EED13990.1"/>
    <property type="molecule type" value="Genomic_DNA"/>
</dbReference>
<dbReference type="Proteomes" id="UP000001745">
    <property type="component" value="Unassembled WGS sequence"/>
</dbReference>